<dbReference type="AlphaFoldDB" id="A0AAV2CWY7"/>
<evidence type="ECO:0000313" key="2">
    <source>
        <dbReference type="EMBL" id="CAL1360392.1"/>
    </source>
</evidence>
<feature type="compositionally biased region" description="Polar residues" evidence="1">
    <location>
        <begin position="109"/>
        <end position="129"/>
    </location>
</feature>
<keyword evidence="3" id="KW-1185">Reference proteome</keyword>
<dbReference type="Proteomes" id="UP001497516">
    <property type="component" value="Chromosome 10"/>
</dbReference>
<feature type="region of interest" description="Disordered" evidence="1">
    <location>
        <begin position="38"/>
        <end position="140"/>
    </location>
</feature>
<evidence type="ECO:0000313" key="3">
    <source>
        <dbReference type="Proteomes" id="UP001497516"/>
    </source>
</evidence>
<reference evidence="2 3" key="1">
    <citation type="submission" date="2024-04" db="EMBL/GenBank/DDBJ databases">
        <authorList>
            <person name="Fracassetti M."/>
        </authorList>
    </citation>
    <scope>NUCLEOTIDE SEQUENCE [LARGE SCALE GENOMIC DNA]</scope>
</reference>
<evidence type="ECO:0000256" key="1">
    <source>
        <dbReference type="SAM" id="MobiDB-lite"/>
    </source>
</evidence>
<sequence>MKTSQATRLENAAAEAIVHHPGADFTTERKTRRVAGVPHGLVHGAQRRSPQGFPMSRSPRRAVGQRLRQLVGRKERAEKSSAAGKVASPSLGRRSQGLHRSPGDDECRPTSSQVPSAGNLATKSRSTQGPAAGRGGQTVR</sequence>
<name>A0AAV2CWY7_9ROSI</name>
<proteinExistence type="predicted"/>
<dbReference type="EMBL" id="OZ034814">
    <property type="protein sequence ID" value="CAL1360392.1"/>
    <property type="molecule type" value="Genomic_DNA"/>
</dbReference>
<organism evidence="2 3">
    <name type="scientific">Linum trigynum</name>
    <dbReference type="NCBI Taxonomy" id="586398"/>
    <lineage>
        <taxon>Eukaryota</taxon>
        <taxon>Viridiplantae</taxon>
        <taxon>Streptophyta</taxon>
        <taxon>Embryophyta</taxon>
        <taxon>Tracheophyta</taxon>
        <taxon>Spermatophyta</taxon>
        <taxon>Magnoliopsida</taxon>
        <taxon>eudicotyledons</taxon>
        <taxon>Gunneridae</taxon>
        <taxon>Pentapetalae</taxon>
        <taxon>rosids</taxon>
        <taxon>fabids</taxon>
        <taxon>Malpighiales</taxon>
        <taxon>Linaceae</taxon>
        <taxon>Linum</taxon>
    </lineage>
</organism>
<protein>
    <submittedName>
        <fullName evidence="2">Uncharacterized protein</fullName>
    </submittedName>
</protein>
<accession>A0AAV2CWY7</accession>
<gene>
    <name evidence="2" type="ORF">LTRI10_LOCUS7832</name>
</gene>